<organism evidence="3 4">
    <name type="scientific">Alkalithermobacter paradoxus</name>
    <dbReference type="NCBI Taxonomy" id="29349"/>
    <lineage>
        <taxon>Bacteria</taxon>
        <taxon>Bacillati</taxon>
        <taxon>Bacillota</taxon>
        <taxon>Clostridia</taxon>
        <taxon>Peptostreptococcales</taxon>
        <taxon>Tepidibacteraceae</taxon>
        <taxon>Alkalithermobacter</taxon>
    </lineage>
</organism>
<feature type="domain" description="Glycosyl hydrolase family 13 catalytic" evidence="2">
    <location>
        <begin position="133"/>
        <end position="515"/>
    </location>
</feature>
<dbReference type="Pfam" id="PF02922">
    <property type="entry name" value="CBM_48"/>
    <property type="match status" value="1"/>
</dbReference>
<dbReference type="InterPro" id="IPR013783">
    <property type="entry name" value="Ig-like_fold"/>
</dbReference>
<dbReference type="AlphaFoldDB" id="A0A1V4IAW9"/>
<dbReference type="InterPro" id="IPR011840">
    <property type="entry name" value="PulA_typeI"/>
</dbReference>
<evidence type="ECO:0000256" key="1">
    <source>
        <dbReference type="ARBA" id="ARBA00008061"/>
    </source>
</evidence>
<dbReference type="STRING" id="29349.CLOTH_03450"/>
<comment type="similarity">
    <text evidence="1">Belongs to the glycosyl hydrolase 13 family.</text>
</comment>
<keyword evidence="3" id="KW-0326">Glycosidase</keyword>
<dbReference type="GO" id="GO:0051060">
    <property type="term" value="F:pullulanase activity"/>
    <property type="evidence" value="ECO:0007669"/>
    <property type="project" value="UniProtKB-EC"/>
</dbReference>
<dbReference type="InterPro" id="IPR014756">
    <property type="entry name" value="Ig_E-set"/>
</dbReference>
<dbReference type="Gene3D" id="3.20.20.80">
    <property type="entry name" value="Glycosidases"/>
    <property type="match status" value="1"/>
</dbReference>
<dbReference type="SUPFAM" id="SSF81296">
    <property type="entry name" value="E set domains"/>
    <property type="match status" value="1"/>
</dbReference>
<dbReference type="Proteomes" id="UP000190140">
    <property type="component" value="Unassembled WGS sequence"/>
</dbReference>
<dbReference type="Gene3D" id="2.60.40.1180">
    <property type="entry name" value="Golgi alpha-mannosidase II"/>
    <property type="match status" value="1"/>
</dbReference>
<evidence type="ECO:0000313" key="4">
    <source>
        <dbReference type="Proteomes" id="UP000190140"/>
    </source>
</evidence>
<dbReference type="GO" id="GO:0005978">
    <property type="term" value="P:glycogen biosynthetic process"/>
    <property type="evidence" value="ECO:0007669"/>
    <property type="project" value="InterPro"/>
</dbReference>
<dbReference type="GO" id="GO:0003844">
    <property type="term" value="F:1,4-alpha-glucan branching enzyme activity"/>
    <property type="evidence" value="ECO:0007669"/>
    <property type="project" value="InterPro"/>
</dbReference>
<proteinExistence type="inferred from homology"/>
<dbReference type="InterPro" id="IPR049117">
    <property type="entry name" value="pulA_all-beta"/>
</dbReference>
<dbReference type="RefSeq" id="WP_158080441.1">
    <property type="nucleotide sequence ID" value="NZ_MZGW01000001.1"/>
</dbReference>
<dbReference type="EC" id="3.2.1.41" evidence="3"/>
<dbReference type="InterPro" id="IPR004193">
    <property type="entry name" value="Glyco_hydro_13_N"/>
</dbReference>
<dbReference type="InterPro" id="IPR013780">
    <property type="entry name" value="Glyco_hydro_b"/>
</dbReference>
<evidence type="ECO:0000313" key="3">
    <source>
        <dbReference type="EMBL" id="OPJ57063.1"/>
    </source>
</evidence>
<dbReference type="Pfam" id="PF21653">
    <property type="entry name" value="pulA_all-beta"/>
    <property type="match status" value="1"/>
</dbReference>
<evidence type="ECO:0000259" key="2">
    <source>
        <dbReference type="SMART" id="SM00642"/>
    </source>
</evidence>
<dbReference type="SUPFAM" id="SSF51445">
    <property type="entry name" value="(Trans)glycosidases"/>
    <property type="match status" value="1"/>
</dbReference>
<dbReference type="NCBIfam" id="TIGR02104">
    <property type="entry name" value="pulA_typeI"/>
    <property type="match status" value="1"/>
</dbReference>
<dbReference type="PANTHER" id="PTHR43002">
    <property type="entry name" value="GLYCOGEN DEBRANCHING ENZYME"/>
    <property type="match status" value="1"/>
</dbReference>
<dbReference type="CDD" id="cd02860">
    <property type="entry name" value="E_set_Pullulanase"/>
    <property type="match status" value="1"/>
</dbReference>
<dbReference type="InterPro" id="IPR017853">
    <property type="entry name" value="GH"/>
</dbReference>
<dbReference type="CDD" id="cd11341">
    <property type="entry name" value="AmyAc_Pullulanase_LD-like"/>
    <property type="match status" value="1"/>
</dbReference>
<sequence>MKYYEEYIYNGNDLGANYSKECTIFKVWSPPSQNVKLVIYDNYDDTTGKEYIMNKQENGIWEFKLYGDYKNKYYTYKVTIGELEKETVDPYTKGSTANGQKGMIVDFKSINPKGWENHRLPNPISQAQVIIYETHIRDFTVGNVDIKNKGKYLAFTESAALDYLKELGVTHIHILPIFDFGSVDETKDEYNWGYDPHLYNVPEGSYSTNPYDGTVRIKELKEMIKSLHENDIRVIMDVVYNHTYKVETSPFDILVPKYYYRINDDGKYSNGSGCGNEIGTEKEMVRKFIIDSLKFWVNEYKIDGFRFDLMGIMDIYTMKEIEKELRTIKSDILIYGEPWAGGESILSPHLMFTKGKQRGSNIAVFNDDFRNAIKGDNDGYGLGFINGGRWLESEVKKGIVGNIFYSNDINGFCDNPIETINYVSCHDNLTLFDKIKKTSSDTTEYEIEKMNRLALSIILTSYGIPFIHGGSEILKSKRGHHNSYNLGDEINKINWNDKYKYKETFEYIKGLIRFRKSQRVMNLENKDDIRKYLTFIDCPESCVGYLITSPYKEDYKNILIVHNANRREVKIQLPMSDNWKIIGNEYEVNLDGIYKRSKRFNNISIPALSTYILCKK</sequence>
<gene>
    <name evidence="3" type="primary">pulA</name>
    <name evidence="3" type="ORF">CLOTH_03450</name>
</gene>
<dbReference type="Pfam" id="PF00128">
    <property type="entry name" value="Alpha-amylase"/>
    <property type="match status" value="1"/>
</dbReference>
<comment type="caution">
    <text evidence="3">The sequence shown here is derived from an EMBL/GenBank/DDBJ whole genome shotgun (WGS) entry which is preliminary data.</text>
</comment>
<dbReference type="EMBL" id="MZGW01000001">
    <property type="protein sequence ID" value="OPJ57063.1"/>
    <property type="molecule type" value="Genomic_DNA"/>
</dbReference>
<dbReference type="InterPro" id="IPR006047">
    <property type="entry name" value="GH13_cat_dom"/>
</dbReference>
<name>A0A1V4IAW9_9FIRM</name>
<protein>
    <submittedName>
        <fullName evidence="3">Pullulanase</fullName>
        <ecNumber evidence="3">3.2.1.41</ecNumber>
    </submittedName>
</protein>
<accession>A0A1V4IAW9</accession>
<dbReference type="SMART" id="SM00642">
    <property type="entry name" value="Aamy"/>
    <property type="match status" value="1"/>
</dbReference>
<dbReference type="OrthoDB" id="9761875at2"/>
<keyword evidence="4" id="KW-1185">Reference proteome</keyword>
<dbReference type="Gene3D" id="2.60.40.10">
    <property type="entry name" value="Immunoglobulins"/>
    <property type="match status" value="1"/>
</dbReference>
<reference evidence="3 4" key="1">
    <citation type="submission" date="2017-03" db="EMBL/GenBank/DDBJ databases">
        <title>Genome sequence of Clostridium thermoalcaliphilum DSM 7309.</title>
        <authorList>
            <person name="Poehlein A."/>
            <person name="Daniel R."/>
        </authorList>
    </citation>
    <scope>NUCLEOTIDE SEQUENCE [LARGE SCALE GENOMIC DNA]</scope>
    <source>
        <strain evidence="3 4">DSM 7309</strain>
    </source>
</reference>
<keyword evidence="3" id="KW-0378">Hydrolase</keyword>